<dbReference type="EMBL" id="CAADRN010000174">
    <property type="protein sequence ID" value="VFU14554.1"/>
    <property type="molecule type" value="Genomic_DNA"/>
</dbReference>
<organism evidence="1">
    <name type="scientific">anaerobic digester metagenome</name>
    <dbReference type="NCBI Taxonomy" id="1263854"/>
    <lineage>
        <taxon>unclassified sequences</taxon>
        <taxon>metagenomes</taxon>
        <taxon>ecological metagenomes</taxon>
    </lineage>
</organism>
<reference evidence="1" key="1">
    <citation type="submission" date="2019-03" db="EMBL/GenBank/DDBJ databases">
        <authorList>
            <person name="Hao L."/>
        </authorList>
    </citation>
    <scope>NUCLEOTIDE SEQUENCE</scope>
</reference>
<sequence>MGSNCLISCRECFYMREFRIGIGMLYSPEALKDLDSKYALLPDLIKSEETLAHIRELLEEKNADIADGYGHRIYRCPNCGEFQENFYLRLDYDGGSYEVPYNCPECGAPLELVDLNTGGSGWGEVEPLDIKKYPCPQCGKHGLQYSEGGILWD</sequence>
<accession>A0A485M017</accession>
<evidence type="ECO:0000313" key="1">
    <source>
        <dbReference type="EMBL" id="VFU14554.1"/>
    </source>
</evidence>
<gene>
    <name evidence="1" type="ORF">SCFA_2550009</name>
</gene>
<name>A0A485M017_9ZZZZ</name>
<dbReference type="AlphaFoldDB" id="A0A485M017"/>
<proteinExistence type="predicted"/>
<protein>
    <submittedName>
        <fullName evidence="1">Uncharacterized protein</fullName>
    </submittedName>
</protein>